<evidence type="ECO:0000313" key="4">
    <source>
        <dbReference type="Proteomes" id="UP001558535"/>
    </source>
</evidence>
<evidence type="ECO:0000259" key="2">
    <source>
        <dbReference type="Pfam" id="PF20204"/>
    </source>
</evidence>
<gene>
    <name evidence="3" type="ORF">AB3X84_16860</name>
</gene>
<comment type="caution">
    <text evidence="3">The sequence shown here is derived from an EMBL/GenBank/DDBJ whole genome shotgun (WGS) entry which is preliminary data.</text>
</comment>
<dbReference type="EMBL" id="JBFPKE010000004">
    <property type="protein sequence ID" value="MEX3751666.1"/>
    <property type="molecule type" value="Genomic_DNA"/>
</dbReference>
<dbReference type="RefSeq" id="WP_368608386.1">
    <property type="nucleotide sequence ID" value="NZ_JBFPKB010000005.1"/>
</dbReference>
<keyword evidence="4" id="KW-1185">Reference proteome</keyword>
<organism evidence="3 4">
    <name type="scientific">Paraburkholderia phenoliruptrix</name>
    <dbReference type="NCBI Taxonomy" id="252970"/>
    <lineage>
        <taxon>Bacteria</taxon>
        <taxon>Pseudomonadati</taxon>
        <taxon>Pseudomonadota</taxon>
        <taxon>Betaproteobacteria</taxon>
        <taxon>Burkholderiales</taxon>
        <taxon>Burkholderiaceae</taxon>
        <taxon>Paraburkholderia</taxon>
    </lineage>
</organism>
<accession>A0ABV3WEL9</accession>
<evidence type="ECO:0000256" key="1">
    <source>
        <dbReference type="SAM" id="MobiDB-lite"/>
    </source>
</evidence>
<dbReference type="Proteomes" id="UP001558535">
    <property type="component" value="Unassembled WGS sequence"/>
</dbReference>
<feature type="domain" description="DUF6566" evidence="2">
    <location>
        <begin position="10"/>
        <end position="79"/>
    </location>
</feature>
<name>A0ABV3WEL9_9BURK</name>
<protein>
    <submittedName>
        <fullName evidence="3">DUF6566 family protein</fullName>
    </submittedName>
</protein>
<evidence type="ECO:0000313" key="3">
    <source>
        <dbReference type="EMBL" id="MEX3751666.1"/>
    </source>
</evidence>
<sequence>MEDAVRQACRKVYYRGYVISSTARTNGSGRWEPRVEVTLRGRPIILSRERPDLTQQSCEDAVRAALAWARHLIDQREVPESDIGDHLLGGADRQGTAGKHVQTGPEI</sequence>
<dbReference type="Pfam" id="PF20204">
    <property type="entry name" value="DUF6566"/>
    <property type="match status" value="1"/>
</dbReference>
<feature type="region of interest" description="Disordered" evidence="1">
    <location>
        <begin position="83"/>
        <end position="107"/>
    </location>
</feature>
<proteinExistence type="predicted"/>
<dbReference type="InterPro" id="IPR046696">
    <property type="entry name" value="DUF6566"/>
</dbReference>
<reference evidence="3 4" key="1">
    <citation type="submission" date="2024-07" db="EMBL/GenBank/DDBJ databases">
        <title>A survey of Mimosa microsymbionts across Brazilian biomes reveals a high diversity of Paraburkholderia nodulating endemic species, but also that Cupriavidus is common as a symbiont of widespread species.</title>
        <authorList>
            <person name="Rouws L."/>
            <person name="Barauna A."/>
            <person name="Beukes C."/>
            <person name="Rouws J.R.C."/>
            <person name="De Faria S.M."/>
            <person name="Gross E."/>
            <person name="Bueno Dos Reis Junior F."/>
            <person name="Simon M.F."/>
            <person name="Maluk M."/>
            <person name="Odee D.W."/>
            <person name="Kenicer G."/>
            <person name="Young J.P.W."/>
            <person name="Reis V.M."/>
            <person name="Zilli J."/>
            <person name="James E.K."/>
        </authorList>
    </citation>
    <scope>NUCLEOTIDE SEQUENCE [LARGE SCALE GENOMIC DNA]</scope>
    <source>
        <strain evidence="3 4">BR14375</strain>
    </source>
</reference>